<dbReference type="InterPro" id="IPR011600">
    <property type="entry name" value="Pept_C14_caspase"/>
</dbReference>
<protein>
    <recommendedName>
        <fullName evidence="2">Peptidase C14 caspase domain-containing protein</fullName>
    </recommendedName>
</protein>
<evidence type="ECO:0000313" key="4">
    <source>
        <dbReference type="Proteomes" id="UP000663853"/>
    </source>
</evidence>
<proteinExistence type="predicted"/>
<feature type="region of interest" description="Disordered" evidence="1">
    <location>
        <begin position="48"/>
        <end position="95"/>
    </location>
</feature>
<dbReference type="OrthoDB" id="5419315at2759"/>
<dbReference type="AlphaFoldDB" id="A0A8H3DHI4"/>
<evidence type="ECO:0000259" key="2">
    <source>
        <dbReference type="Pfam" id="PF00656"/>
    </source>
</evidence>
<dbReference type="Proteomes" id="UP000663853">
    <property type="component" value="Unassembled WGS sequence"/>
</dbReference>
<gene>
    <name evidence="3" type="ORF">RDB_LOCUS168046</name>
</gene>
<evidence type="ECO:0000313" key="3">
    <source>
        <dbReference type="EMBL" id="CAE6531183.1"/>
    </source>
</evidence>
<dbReference type="EMBL" id="CAJMXA010004008">
    <property type="protein sequence ID" value="CAE6531183.1"/>
    <property type="molecule type" value="Genomic_DNA"/>
</dbReference>
<name>A0A8H3DHI4_9AGAM</name>
<feature type="compositionally biased region" description="Polar residues" evidence="1">
    <location>
        <begin position="77"/>
        <end position="90"/>
    </location>
</feature>
<dbReference type="Pfam" id="PF00656">
    <property type="entry name" value="Peptidase_C14"/>
    <property type="match status" value="1"/>
</dbReference>
<evidence type="ECO:0000256" key="1">
    <source>
        <dbReference type="SAM" id="MobiDB-lite"/>
    </source>
</evidence>
<sequence length="414" mass="45832">MKSKRLGSFSGQRILPFEPTTCFGLLNSDSARDPTPLVDALAAHHNHPTQANMSDNLPQTTVSPPPSTNGAPGVPTPNVNFSNHNGTTAIDRSGSSSSLFGSFAGVLRPRYYMFTNGYPAHAEHLDKEVKDMVIDQNSIKLDLKGVLHLICQLESSPQFKVYRDRKDPADTNRVLAVLETPRETPTFIYRNILFTFHFLFALMARKVAGHTERRVTATGSQSSCDNLVYVPADYLDSSSGQPKVISYETMRQALLKDPRSKPLLVSIFITEACECDNFLRLPYTLEYEECGGQARWEKTDYHGSFPENSSDTVHFAATSPRELSMSFSTTGAVFTKALANININPSEPLSLKDIAKQLSENVNTILKGSNKAYTQRPRIYCSRKMDDSDFFRALGFYPRQGSNSSVGGDSDSNI</sequence>
<organism evidence="3 4">
    <name type="scientific">Rhizoctonia solani</name>
    <dbReference type="NCBI Taxonomy" id="456999"/>
    <lineage>
        <taxon>Eukaryota</taxon>
        <taxon>Fungi</taxon>
        <taxon>Dikarya</taxon>
        <taxon>Basidiomycota</taxon>
        <taxon>Agaricomycotina</taxon>
        <taxon>Agaricomycetes</taxon>
        <taxon>Cantharellales</taxon>
        <taxon>Ceratobasidiaceae</taxon>
        <taxon>Rhizoctonia</taxon>
    </lineage>
</organism>
<comment type="caution">
    <text evidence="3">The sequence shown here is derived from an EMBL/GenBank/DDBJ whole genome shotgun (WGS) entry which is preliminary data.</text>
</comment>
<dbReference type="Gene3D" id="3.40.50.12660">
    <property type="match status" value="1"/>
</dbReference>
<feature type="compositionally biased region" description="Polar residues" evidence="1">
    <location>
        <begin position="48"/>
        <end position="62"/>
    </location>
</feature>
<dbReference type="GO" id="GO:0006508">
    <property type="term" value="P:proteolysis"/>
    <property type="evidence" value="ECO:0007669"/>
    <property type="project" value="InterPro"/>
</dbReference>
<feature type="domain" description="Peptidase C14 caspase" evidence="2">
    <location>
        <begin position="241"/>
        <end position="382"/>
    </location>
</feature>
<dbReference type="GO" id="GO:0004197">
    <property type="term" value="F:cysteine-type endopeptidase activity"/>
    <property type="evidence" value="ECO:0007669"/>
    <property type="project" value="InterPro"/>
</dbReference>
<accession>A0A8H3DHI4</accession>
<reference evidence="3" key="1">
    <citation type="submission" date="2021-01" db="EMBL/GenBank/DDBJ databases">
        <authorList>
            <person name="Kaushik A."/>
        </authorList>
    </citation>
    <scope>NUCLEOTIDE SEQUENCE</scope>
    <source>
        <strain evidence="3">AG6-10EEA</strain>
    </source>
</reference>